<dbReference type="EMBL" id="FOFP01000001">
    <property type="protein sequence ID" value="SEP72580.1"/>
    <property type="molecule type" value="Genomic_DNA"/>
</dbReference>
<comment type="caution">
    <text evidence="2">The sequence shown here is derived from an EMBL/GenBank/DDBJ whole genome shotgun (WGS) entry which is preliminary data.</text>
</comment>
<organism evidence="2 3">
    <name type="scientific">Pseudomonas cuatrocienegasensis</name>
    <dbReference type="NCBI Taxonomy" id="543360"/>
    <lineage>
        <taxon>Bacteria</taxon>
        <taxon>Pseudomonadati</taxon>
        <taxon>Pseudomonadota</taxon>
        <taxon>Gammaproteobacteria</taxon>
        <taxon>Pseudomonadales</taxon>
        <taxon>Pseudomonadaceae</taxon>
        <taxon>Pseudomonas</taxon>
    </lineage>
</organism>
<evidence type="ECO:0000313" key="2">
    <source>
        <dbReference type="EMBL" id="SEP72580.1"/>
    </source>
</evidence>
<proteinExistence type="predicted"/>
<gene>
    <name evidence="2" type="ORF">SAMN05216600_101429</name>
</gene>
<reference evidence="2 3" key="1">
    <citation type="submission" date="2016-10" db="EMBL/GenBank/DDBJ databases">
        <authorList>
            <person name="Varghese N."/>
            <person name="Submissions S."/>
        </authorList>
    </citation>
    <scope>NUCLEOTIDE SEQUENCE [LARGE SCALE GENOMIC DNA]</scope>
    <source>
        <strain evidence="2 3">CIP 109853</strain>
    </source>
</reference>
<keyword evidence="3" id="KW-1185">Reference proteome</keyword>
<dbReference type="Pfam" id="PF20026">
    <property type="entry name" value="DUF6434"/>
    <property type="match status" value="1"/>
</dbReference>
<accession>A0ABY1B207</accession>
<feature type="domain" description="DUF6434" evidence="1">
    <location>
        <begin position="4"/>
        <end position="67"/>
    </location>
</feature>
<dbReference type="Proteomes" id="UP000198512">
    <property type="component" value="Unassembled WGS sequence"/>
</dbReference>
<evidence type="ECO:0000313" key="3">
    <source>
        <dbReference type="Proteomes" id="UP000198512"/>
    </source>
</evidence>
<evidence type="ECO:0000259" key="1">
    <source>
        <dbReference type="Pfam" id="PF20026"/>
    </source>
</evidence>
<dbReference type="RefSeq" id="WP_069516750.1">
    <property type="nucleotide sequence ID" value="NZ_FOFP01000001.1"/>
</dbReference>
<dbReference type="InterPro" id="IPR045492">
    <property type="entry name" value="DUF6434"/>
</dbReference>
<sequence>MTDFDWHSGQITKETAVTSTYRNTQNVRRFLVDACGPDFKFDRGFMAWIKDGKAKTMGEVALEWQRRYKSQ</sequence>
<protein>
    <recommendedName>
        <fullName evidence="1">DUF6434 domain-containing protein</fullName>
    </recommendedName>
</protein>
<name>A0ABY1B207_9PSED</name>